<evidence type="ECO:0000313" key="2">
    <source>
        <dbReference type="EMBL" id="GLS65975.1"/>
    </source>
</evidence>
<dbReference type="Proteomes" id="UP001156856">
    <property type="component" value="Unassembled WGS sequence"/>
</dbReference>
<organism evidence="1 3">
    <name type="scientific">Methylobacterium oxalidis</name>
    <dbReference type="NCBI Taxonomy" id="944322"/>
    <lineage>
        <taxon>Bacteria</taxon>
        <taxon>Pseudomonadati</taxon>
        <taxon>Pseudomonadota</taxon>
        <taxon>Alphaproteobacteria</taxon>
        <taxon>Hyphomicrobiales</taxon>
        <taxon>Methylobacteriaceae</taxon>
        <taxon>Methylobacterium</taxon>
    </lineage>
</organism>
<dbReference type="Proteomes" id="UP000321960">
    <property type="component" value="Unassembled WGS sequence"/>
</dbReference>
<name>A0A512IZA9_9HYPH</name>
<dbReference type="EMBL" id="BJZU01000016">
    <property type="protein sequence ID" value="GEP03042.1"/>
    <property type="molecule type" value="Genomic_DNA"/>
</dbReference>
<sequence length="303" mass="33158">MWLPYGLPGQLKAESAPETVRRSRADTAERDILVSFFLRNPATEAWEVDVTAETATGVVETTLAGAAAVIAFFGNDAGKLNEIIYRLQASCPLEALAACHRDVEERLSRWSLELGRGLAVAGWRLADPLHAARWRCTPFRPSALAFDPASPDATPESHRRLVALYRDARNASDPAWRLLCARSILRAWREREEPFASTDRRAAQAGGRRRDRVVSFDMLVHSGALSCAPDLQDRPFGSLVDRLDELGVSVLDALDGRPGDADPIGLPSRPLLAQMANLADLAAREVLLEELALCRSQELALAS</sequence>
<accession>A0A512IZA9</accession>
<dbReference type="RefSeq" id="WP_147024771.1">
    <property type="nucleotide sequence ID" value="NZ_BJZU01000016.1"/>
</dbReference>
<dbReference type="OrthoDB" id="7932535at2"/>
<evidence type="ECO:0000313" key="1">
    <source>
        <dbReference type="EMBL" id="GEP03042.1"/>
    </source>
</evidence>
<protein>
    <recommendedName>
        <fullName evidence="5">Methylamine utilization protein MauJ</fullName>
    </recommendedName>
</protein>
<comment type="caution">
    <text evidence="1">The sequence shown here is derived from an EMBL/GenBank/DDBJ whole genome shotgun (WGS) entry which is preliminary data.</text>
</comment>
<proteinExistence type="predicted"/>
<keyword evidence="4" id="KW-1185">Reference proteome</keyword>
<dbReference type="EMBL" id="BSPK01000084">
    <property type="protein sequence ID" value="GLS65975.1"/>
    <property type="molecule type" value="Genomic_DNA"/>
</dbReference>
<gene>
    <name evidence="2" type="ORF">GCM10007888_43570</name>
    <name evidence="1" type="ORF">MOX02_10800</name>
</gene>
<reference evidence="2" key="1">
    <citation type="journal article" date="2014" name="Int. J. Syst. Evol. Microbiol.">
        <title>Complete genome of a new Firmicutes species belonging to the dominant human colonic microbiota ('Ruminococcus bicirculans') reveals two chromosomes and a selective capacity to utilize plant glucans.</title>
        <authorList>
            <consortium name="NISC Comparative Sequencing Program"/>
            <person name="Wegmann U."/>
            <person name="Louis P."/>
            <person name="Goesmann A."/>
            <person name="Henrissat B."/>
            <person name="Duncan S.H."/>
            <person name="Flint H.J."/>
        </authorList>
    </citation>
    <scope>NUCLEOTIDE SEQUENCE</scope>
    <source>
        <strain evidence="2">NBRC 107715</strain>
    </source>
</reference>
<reference evidence="1 3" key="3">
    <citation type="submission" date="2019-07" db="EMBL/GenBank/DDBJ databases">
        <title>Whole genome shotgun sequence of Methylobacterium oxalidis NBRC 107715.</title>
        <authorList>
            <person name="Hosoyama A."/>
            <person name="Uohara A."/>
            <person name="Ohji S."/>
            <person name="Ichikawa N."/>
        </authorList>
    </citation>
    <scope>NUCLEOTIDE SEQUENCE [LARGE SCALE GENOMIC DNA]</scope>
    <source>
        <strain evidence="1 3">NBRC 107715</strain>
    </source>
</reference>
<evidence type="ECO:0000313" key="4">
    <source>
        <dbReference type="Proteomes" id="UP001156856"/>
    </source>
</evidence>
<reference evidence="4" key="2">
    <citation type="journal article" date="2019" name="Int. J. Syst. Evol. Microbiol.">
        <title>The Global Catalogue of Microorganisms (GCM) 10K type strain sequencing project: providing services to taxonomists for standard genome sequencing and annotation.</title>
        <authorList>
            <consortium name="The Broad Institute Genomics Platform"/>
            <consortium name="The Broad Institute Genome Sequencing Center for Infectious Disease"/>
            <person name="Wu L."/>
            <person name="Ma J."/>
        </authorList>
    </citation>
    <scope>NUCLEOTIDE SEQUENCE [LARGE SCALE GENOMIC DNA]</scope>
    <source>
        <strain evidence="4">NBRC 107715</strain>
    </source>
</reference>
<evidence type="ECO:0008006" key="5">
    <source>
        <dbReference type="Google" id="ProtNLM"/>
    </source>
</evidence>
<dbReference type="AlphaFoldDB" id="A0A512IZA9"/>
<reference evidence="2" key="4">
    <citation type="submission" date="2023-01" db="EMBL/GenBank/DDBJ databases">
        <title>Draft genome sequence of Methylobacterium oxalidis strain NBRC 107715.</title>
        <authorList>
            <person name="Sun Q."/>
            <person name="Mori K."/>
        </authorList>
    </citation>
    <scope>NUCLEOTIDE SEQUENCE</scope>
    <source>
        <strain evidence="2">NBRC 107715</strain>
    </source>
</reference>
<evidence type="ECO:0000313" key="3">
    <source>
        <dbReference type="Proteomes" id="UP000321960"/>
    </source>
</evidence>